<sequence length="107" mass="12173">MSSPAITRSNSGDKAYSRRNRRYLRRRQIKPPHPRAGRPAGQPPTDGQQGRRRPAGFGKTIYKRRNEVERTINVLKNPPAVATRFDKRGCIFHGTATVASIRLRLRP</sequence>
<feature type="region of interest" description="Disordered" evidence="1">
    <location>
        <begin position="1"/>
        <end position="59"/>
    </location>
</feature>
<feature type="compositionally biased region" description="Polar residues" evidence="1">
    <location>
        <begin position="1"/>
        <end position="12"/>
    </location>
</feature>
<dbReference type="Proteomes" id="UP001519064">
    <property type="component" value="Unassembled WGS sequence"/>
</dbReference>
<protein>
    <submittedName>
        <fullName evidence="2">Transposase</fullName>
    </submittedName>
</protein>
<keyword evidence="3" id="KW-1185">Reference proteome</keyword>
<accession>A0ABS3X4N8</accession>
<gene>
    <name evidence="2" type="ORF">ITI46_01195</name>
</gene>
<feature type="compositionally biased region" description="Basic residues" evidence="1">
    <location>
        <begin position="17"/>
        <end position="36"/>
    </location>
</feature>
<proteinExistence type="predicted"/>
<reference evidence="2 3" key="1">
    <citation type="submission" date="2020-11" db="EMBL/GenBank/DDBJ databases">
        <title>Streptomyces spirodelae sp. nov., isolated from duckweed.</title>
        <authorList>
            <person name="Saimee Y."/>
            <person name="Duangmal K."/>
        </authorList>
    </citation>
    <scope>NUCLEOTIDE SEQUENCE [LARGE SCALE GENOMIC DNA]</scope>
    <source>
        <strain evidence="2 3">S16-07</strain>
    </source>
</reference>
<comment type="caution">
    <text evidence="2">The sequence shown here is derived from an EMBL/GenBank/DDBJ whole genome shotgun (WGS) entry which is preliminary data.</text>
</comment>
<dbReference type="EMBL" id="JADKMA010000004">
    <property type="protein sequence ID" value="MBO8190337.1"/>
    <property type="molecule type" value="Genomic_DNA"/>
</dbReference>
<evidence type="ECO:0000313" key="2">
    <source>
        <dbReference type="EMBL" id="MBO8190337.1"/>
    </source>
</evidence>
<name>A0ABS3X4N8_9ACTN</name>
<organism evidence="2 3">
    <name type="scientific">Streptomyces oryzae</name>
    <dbReference type="NCBI Taxonomy" id="1434886"/>
    <lineage>
        <taxon>Bacteria</taxon>
        <taxon>Bacillati</taxon>
        <taxon>Actinomycetota</taxon>
        <taxon>Actinomycetes</taxon>
        <taxon>Kitasatosporales</taxon>
        <taxon>Streptomycetaceae</taxon>
        <taxon>Streptomyces</taxon>
    </lineage>
</organism>
<evidence type="ECO:0000256" key="1">
    <source>
        <dbReference type="SAM" id="MobiDB-lite"/>
    </source>
</evidence>
<evidence type="ECO:0000313" key="3">
    <source>
        <dbReference type="Proteomes" id="UP001519064"/>
    </source>
</evidence>